<gene>
    <name evidence="3" type="ORF">ACAOBT_LOCUS24761</name>
</gene>
<feature type="region of interest" description="Disordered" evidence="1">
    <location>
        <begin position="74"/>
        <end position="94"/>
    </location>
</feature>
<organism evidence="3 4">
    <name type="scientific">Acanthoscelides obtectus</name>
    <name type="common">Bean weevil</name>
    <name type="synonym">Bruchus obtectus</name>
    <dbReference type="NCBI Taxonomy" id="200917"/>
    <lineage>
        <taxon>Eukaryota</taxon>
        <taxon>Metazoa</taxon>
        <taxon>Ecdysozoa</taxon>
        <taxon>Arthropoda</taxon>
        <taxon>Hexapoda</taxon>
        <taxon>Insecta</taxon>
        <taxon>Pterygota</taxon>
        <taxon>Neoptera</taxon>
        <taxon>Endopterygota</taxon>
        <taxon>Coleoptera</taxon>
        <taxon>Polyphaga</taxon>
        <taxon>Cucujiformia</taxon>
        <taxon>Chrysomeloidea</taxon>
        <taxon>Chrysomelidae</taxon>
        <taxon>Bruchinae</taxon>
        <taxon>Bruchini</taxon>
        <taxon>Acanthoscelides</taxon>
    </lineage>
</organism>
<feature type="transmembrane region" description="Helical" evidence="2">
    <location>
        <begin position="146"/>
        <end position="165"/>
    </location>
</feature>
<keyword evidence="2" id="KW-0812">Transmembrane</keyword>
<accession>A0A9P0LMP5</accession>
<evidence type="ECO:0000256" key="1">
    <source>
        <dbReference type="SAM" id="MobiDB-lite"/>
    </source>
</evidence>
<keyword evidence="2" id="KW-1133">Transmembrane helix</keyword>
<protein>
    <submittedName>
        <fullName evidence="3">Uncharacterized protein</fullName>
    </submittedName>
</protein>
<proteinExistence type="predicted"/>
<name>A0A9P0LMP5_ACAOB</name>
<evidence type="ECO:0000256" key="2">
    <source>
        <dbReference type="SAM" id="Phobius"/>
    </source>
</evidence>
<reference evidence="3" key="1">
    <citation type="submission" date="2022-03" db="EMBL/GenBank/DDBJ databases">
        <authorList>
            <person name="Sayadi A."/>
        </authorList>
    </citation>
    <scope>NUCLEOTIDE SEQUENCE</scope>
</reference>
<feature type="compositionally biased region" description="Basic and acidic residues" evidence="1">
    <location>
        <begin position="74"/>
        <end position="86"/>
    </location>
</feature>
<dbReference type="EMBL" id="CAKOFQ010007351">
    <property type="protein sequence ID" value="CAH1999040.1"/>
    <property type="molecule type" value="Genomic_DNA"/>
</dbReference>
<comment type="caution">
    <text evidence="3">The sequence shown here is derived from an EMBL/GenBank/DDBJ whole genome shotgun (WGS) entry which is preliminary data.</text>
</comment>
<sequence length="186" mass="21581">MPTVGRCVVGLTEEEEKHLRMLLQGDESDLDCVTDNDEDDLDQETFLRLQEEYDPPEPSPEELVLCNSNLEVDTDKLSDENGHEPNRQMQQDFDPEDDLPIITFRNQHPTPAVQIAPKWKKANLPFVNSECNVIFTNEKENDSTPLSYLVVVVILNVYYSYYSFVITKIKSKINHYQFTFFLSYAH</sequence>
<keyword evidence="2" id="KW-0472">Membrane</keyword>
<dbReference type="Proteomes" id="UP001152888">
    <property type="component" value="Unassembled WGS sequence"/>
</dbReference>
<keyword evidence="4" id="KW-1185">Reference proteome</keyword>
<dbReference type="AlphaFoldDB" id="A0A9P0LMP5"/>
<evidence type="ECO:0000313" key="4">
    <source>
        <dbReference type="Proteomes" id="UP001152888"/>
    </source>
</evidence>
<evidence type="ECO:0000313" key="3">
    <source>
        <dbReference type="EMBL" id="CAH1999040.1"/>
    </source>
</evidence>